<dbReference type="CDD" id="cd01127">
    <property type="entry name" value="TrwB_TraG_TraD_VirD4"/>
    <property type="match status" value="1"/>
</dbReference>
<dbReference type="AlphaFoldDB" id="A1B6X5"/>
<dbReference type="HOGENOM" id="CLU_012039_0_1_5"/>
<evidence type="ECO:0000313" key="10">
    <source>
        <dbReference type="Proteomes" id="UP000000361"/>
    </source>
</evidence>
<keyword evidence="3" id="KW-1003">Cell membrane</keyword>
<dbReference type="KEGG" id="pde:Pden_3188"/>
<evidence type="ECO:0000256" key="1">
    <source>
        <dbReference type="ARBA" id="ARBA00004651"/>
    </source>
</evidence>
<dbReference type="EnsemblBacteria" id="ABL71269">
    <property type="protein sequence ID" value="ABL71269"/>
    <property type="gene ID" value="Pden_3188"/>
</dbReference>
<dbReference type="InterPro" id="IPR003688">
    <property type="entry name" value="TraG/VirD4"/>
</dbReference>
<dbReference type="Gene3D" id="3.40.50.300">
    <property type="entry name" value="P-loop containing nucleotide triphosphate hydrolases"/>
    <property type="match status" value="1"/>
</dbReference>
<dbReference type="Pfam" id="PF02534">
    <property type="entry name" value="T4SS-DNA_transf"/>
    <property type="match status" value="1"/>
</dbReference>
<feature type="transmembrane region" description="Helical" evidence="8">
    <location>
        <begin position="76"/>
        <end position="96"/>
    </location>
</feature>
<comment type="subcellular location">
    <subcellularLocation>
        <location evidence="1">Cell membrane</location>
        <topology evidence="1">Multi-pass membrane protein</topology>
    </subcellularLocation>
</comment>
<dbReference type="EMBL" id="CP000490">
    <property type="protein sequence ID" value="ABL71269.1"/>
    <property type="molecule type" value="Genomic_DNA"/>
</dbReference>
<dbReference type="PANTHER" id="PTHR37937">
    <property type="entry name" value="CONJUGATIVE TRANSFER: DNA TRANSPORT"/>
    <property type="match status" value="1"/>
</dbReference>
<dbReference type="NCBIfam" id="NF010450">
    <property type="entry name" value="PRK13876.1"/>
    <property type="match status" value="1"/>
</dbReference>
<keyword evidence="5 8" id="KW-1133">Transmembrane helix</keyword>
<feature type="transmembrane region" description="Helical" evidence="8">
    <location>
        <begin position="7"/>
        <end position="26"/>
    </location>
</feature>
<sequence length="669" mass="74479">MSGTKILWGQIAVVFLIVLISVWSGTQWAAWRLGFQPQLGPAWFELWGIPIYYPPALFWWWYFYDAYAPRIFAEGGVIAASGGFLAIGVAITLSVMRAREAADVDTYGSARWAARPEIERAGLLGPDGVVLGKLGEDYLRHDGPEHVLCFAPTRSGKGVGLVVPTLLTWPGSTIVHDIKGENWQLTAGFRARHGRVLLFDPTNAASAAYNPLQEVRRGEWEVRDVQNIADILVDPEGSLEKRNHWEKTSHALLVGVILHVLYAEEDKTLARVAAFLSDPRRSIEATLAAMMKTPHLGEAGPHPVIASAARELLNKSENERSGVLSTAMSFLGLYRDPVVAQVTSRCDWRIADLIAAEKPSTLYLVVPPSDISRTKPLIRLVLNQIGRRLTEDLHAKDRGHRVLMLLDEFPALGRLDFFESALAFMAGYGLKAFLIAQSLNQIEKAYGPNNSILDNCHVRVSFATNDERTAKRVSDALGTATEMKAMKNYAGHRLAPWLGHIMVSRSETARPLLTPGEVMQLPPEDEIVMVAGTPPIRARKARYYTDPRFRERMLSPPDPREAVPSARADDWTGLTPPKPDGLVEKTDVKKEEGRAKRQDKANSGLRREPELPEHVEIVHERKEPSPEDEFRHLLGDDQEDAVRQRQALRRKMAGVARQTSMDPGDDIPM</sequence>
<evidence type="ECO:0000256" key="4">
    <source>
        <dbReference type="ARBA" id="ARBA00022692"/>
    </source>
</evidence>
<protein>
    <submittedName>
        <fullName evidence="9">TRAG family protein</fullName>
    </submittedName>
</protein>
<evidence type="ECO:0000256" key="7">
    <source>
        <dbReference type="SAM" id="MobiDB-lite"/>
    </source>
</evidence>
<evidence type="ECO:0000256" key="5">
    <source>
        <dbReference type="ARBA" id="ARBA00022989"/>
    </source>
</evidence>
<feature type="compositionally biased region" description="Basic and acidic residues" evidence="7">
    <location>
        <begin position="549"/>
        <end position="561"/>
    </location>
</feature>
<evidence type="ECO:0000256" key="2">
    <source>
        <dbReference type="ARBA" id="ARBA00008806"/>
    </source>
</evidence>
<feature type="compositionally biased region" description="Basic and acidic residues" evidence="7">
    <location>
        <begin position="581"/>
        <end position="643"/>
    </location>
</feature>
<dbReference type="RefSeq" id="WP_011749455.1">
    <property type="nucleotide sequence ID" value="NC_008687.1"/>
</dbReference>
<dbReference type="STRING" id="318586.Pden_3188"/>
<evidence type="ECO:0000313" key="9">
    <source>
        <dbReference type="EMBL" id="ABL71269.1"/>
    </source>
</evidence>
<evidence type="ECO:0000256" key="8">
    <source>
        <dbReference type="SAM" id="Phobius"/>
    </source>
</evidence>
<feature type="transmembrane region" description="Helical" evidence="8">
    <location>
        <begin position="46"/>
        <end position="64"/>
    </location>
</feature>
<proteinExistence type="inferred from homology"/>
<gene>
    <name evidence="9" type="ordered locus">Pden_3188</name>
</gene>
<evidence type="ECO:0000256" key="6">
    <source>
        <dbReference type="ARBA" id="ARBA00023136"/>
    </source>
</evidence>
<reference evidence="10" key="1">
    <citation type="submission" date="2006-12" db="EMBL/GenBank/DDBJ databases">
        <title>Complete sequence of chromosome 2 of Paracoccus denitrificans PD1222.</title>
        <authorList>
            <person name="Copeland A."/>
            <person name="Lucas S."/>
            <person name="Lapidus A."/>
            <person name="Barry K."/>
            <person name="Detter J.C."/>
            <person name="Glavina del Rio T."/>
            <person name="Hammon N."/>
            <person name="Israni S."/>
            <person name="Dalin E."/>
            <person name="Tice H."/>
            <person name="Pitluck S."/>
            <person name="Munk A.C."/>
            <person name="Brettin T."/>
            <person name="Bruce D."/>
            <person name="Han C."/>
            <person name="Tapia R."/>
            <person name="Gilna P."/>
            <person name="Schmutz J."/>
            <person name="Larimer F."/>
            <person name="Land M."/>
            <person name="Hauser L."/>
            <person name="Kyrpides N."/>
            <person name="Lykidis A."/>
            <person name="Spiro S."/>
            <person name="Richardson D.J."/>
            <person name="Moir J.W.B."/>
            <person name="Ferguson S.J."/>
            <person name="van Spanning R.J.M."/>
            <person name="Richardson P."/>
        </authorList>
    </citation>
    <scope>NUCLEOTIDE SEQUENCE [LARGE SCALE GENOMIC DNA]</scope>
    <source>
        <strain evidence="10">Pd 1222</strain>
    </source>
</reference>
<organism evidence="9 10">
    <name type="scientific">Paracoccus denitrificans (strain Pd 1222)</name>
    <dbReference type="NCBI Taxonomy" id="318586"/>
    <lineage>
        <taxon>Bacteria</taxon>
        <taxon>Pseudomonadati</taxon>
        <taxon>Pseudomonadota</taxon>
        <taxon>Alphaproteobacteria</taxon>
        <taxon>Rhodobacterales</taxon>
        <taxon>Paracoccaceae</taxon>
        <taxon>Paracoccus</taxon>
    </lineage>
</organism>
<dbReference type="PANTHER" id="PTHR37937:SF1">
    <property type="entry name" value="CONJUGATIVE TRANSFER: DNA TRANSPORT"/>
    <property type="match status" value="1"/>
</dbReference>
<accession>A1B6X5</accession>
<name>A1B6X5_PARDP</name>
<dbReference type="OrthoDB" id="9759295at2"/>
<feature type="region of interest" description="Disordered" evidence="7">
    <location>
        <begin position="549"/>
        <end position="669"/>
    </location>
</feature>
<keyword evidence="6 8" id="KW-0472">Membrane</keyword>
<dbReference type="GeneID" id="93452861"/>
<dbReference type="InterPro" id="IPR027417">
    <property type="entry name" value="P-loop_NTPase"/>
</dbReference>
<comment type="similarity">
    <text evidence="2">Belongs to the VirD4/TraG family.</text>
</comment>
<dbReference type="eggNOG" id="COG3505">
    <property type="taxonomic scope" value="Bacteria"/>
</dbReference>
<evidence type="ECO:0000256" key="3">
    <source>
        <dbReference type="ARBA" id="ARBA00022475"/>
    </source>
</evidence>
<dbReference type="Proteomes" id="UP000000361">
    <property type="component" value="Chromosome 2"/>
</dbReference>
<dbReference type="SUPFAM" id="SSF52540">
    <property type="entry name" value="P-loop containing nucleoside triphosphate hydrolases"/>
    <property type="match status" value="1"/>
</dbReference>
<keyword evidence="10" id="KW-1185">Reference proteome</keyword>
<dbReference type="InterPro" id="IPR051539">
    <property type="entry name" value="T4SS-coupling_protein"/>
</dbReference>
<keyword evidence="4 8" id="KW-0812">Transmembrane</keyword>
<dbReference type="GO" id="GO:0005886">
    <property type="term" value="C:plasma membrane"/>
    <property type="evidence" value="ECO:0007669"/>
    <property type="project" value="UniProtKB-SubCell"/>
</dbReference>